<feature type="region of interest" description="Disordered" evidence="2">
    <location>
        <begin position="519"/>
        <end position="560"/>
    </location>
</feature>
<name>A0A8H5GHQ4_9AGAR</name>
<organism evidence="4 5">
    <name type="scientific">Tetrapyrgos nigripes</name>
    <dbReference type="NCBI Taxonomy" id="182062"/>
    <lineage>
        <taxon>Eukaryota</taxon>
        <taxon>Fungi</taxon>
        <taxon>Dikarya</taxon>
        <taxon>Basidiomycota</taxon>
        <taxon>Agaricomycotina</taxon>
        <taxon>Agaricomycetes</taxon>
        <taxon>Agaricomycetidae</taxon>
        <taxon>Agaricales</taxon>
        <taxon>Marasmiineae</taxon>
        <taxon>Marasmiaceae</taxon>
        <taxon>Tetrapyrgos</taxon>
    </lineage>
</organism>
<evidence type="ECO:0000313" key="4">
    <source>
        <dbReference type="EMBL" id="KAF5365299.1"/>
    </source>
</evidence>
<feature type="compositionally biased region" description="Basic and acidic residues" evidence="2">
    <location>
        <begin position="644"/>
        <end position="656"/>
    </location>
</feature>
<dbReference type="SUPFAM" id="SSF47807">
    <property type="entry name" value="5' to 3' exonuclease, C-terminal subdomain"/>
    <property type="match status" value="1"/>
</dbReference>
<feature type="domain" description="XPG-I" evidence="3">
    <location>
        <begin position="132"/>
        <end position="207"/>
    </location>
</feature>
<dbReference type="Gene3D" id="1.10.443.10">
    <property type="entry name" value="Intergrase catalytic core"/>
    <property type="match status" value="1"/>
</dbReference>
<comment type="caution">
    <text evidence="4">The sequence shown here is derived from an EMBL/GenBank/DDBJ whole genome shotgun (WGS) entry which is preliminary data.</text>
</comment>
<dbReference type="GO" id="GO:0015074">
    <property type="term" value="P:DNA integration"/>
    <property type="evidence" value="ECO:0007669"/>
    <property type="project" value="InterPro"/>
</dbReference>
<dbReference type="InterPro" id="IPR011010">
    <property type="entry name" value="DNA_brk_join_enz"/>
</dbReference>
<dbReference type="InterPro" id="IPR006084">
    <property type="entry name" value="XPG/Rad2"/>
</dbReference>
<dbReference type="Proteomes" id="UP000559256">
    <property type="component" value="Unassembled WGS sequence"/>
</dbReference>
<proteinExistence type="predicted"/>
<dbReference type="InterPro" id="IPR013762">
    <property type="entry name" value="Integrase-like_cat_sf"/>
</dbReference>
<feature type="compositionally biased region" description="Basic and acidic residues" evidence="2">
    <location>
        <begin position="525"/>
        <end position="537"/>
    </location>
</feature>
<dbReference type="GO" id="GO:0003677">
    <property type="term" value="F:DNA binding"/>
    <property type="evidence" value="ECO:0007669"/>
    <property type="project" value="InterPro"/>
</dbReference>
<dbReference type="GO" id="GO:0017108">
    <property type="term" value="F:5'-flap endonuclease activity"/>
    <property type="evidence" value="ECO:0007669"/>
    <property type="project" value="TreeGrafter"/>
</dbReference>
<dbReference type="GO" id="GO:0006281">
    <property type="term" value="P:DNA repair"/>
    <property type="evidence" value="ECO:0007669"/>
    <property type="project" value="UniProtKB-ARBA"/>
</dbReference>
<dbReference type="Pfam" id="PF00867">
    <property type="entry name" value="XPG_I"/>
    <property type="match status" value="1"/>
</dbReference>
<dbReference type="OrthoDB" id="164951at2759"/>
<evidence type="ECO:0000259" key="3">
    <source>
        <dbReference type="SMART" id="SM00484"/>
    </source>
</evidence>
<dbReference type="PRINTS" id="PR00853">
    <property type="entry name" value="XPGRADSUPER"/>
</dbReference>
<dbReference type="EMBL" id="JAACJM010000028">
    <property type="protein sequence ID" value="KAF5365299.1"/>
    <property type="molecule type" value="Genomic_DNA"/>
</dbReference>
<accession>A0A8H5GHQ4</accession>
<keyword evidence="1" id="KW-0233">DNA recombination</keyword>
<feature type="compositionally biased region" description="Low complexity" evidence="2">
    <location>
        <begin position="538"/>
        <end position="552"/>
    </location>
</feature>
<reference evidence="4 5" key="1">
    <citation type="journal article" date="2020" name="ISME J.">
        <title>Uncovering the hidden diversity of litter-decomposition mechanisms in mushroom-forming fungi.</title>
        <authorList>
            <person name="Floudas D."/>
            <person name="Bentzer J."/>
            <person name="Ahren D."/>
            <person name="Johansson T."/>
            <person name="Persson P."/>
            <person name="Tunlid A."/>
        </authorList>
    </citation>
    <scope>NUCLEOTIDE SEQUENCE [LARGE SCALE GENOMIC DNA]</scope>
    <source>
        <strain evidence="4 5">CBS 291.85</strain>
    </source>
</reference>
<evidence type="ECO:0000256" key="2">
    <source>
        <dbReference type="SAM" id="MobiDB-lite"/>
    </source>
</evidence>
<gene>
    <name evidence="4" type="ORF">D9758_005473</name>
</gene>
<dbReference type="SMART" id="SM00484">
    <property type="entry name" value="XPGI"/>
    <property type="match status" value="1"/>
</dbReference>
<dbReference type="CDD" id="cd09870">
    <property type="entry name" value="PIN_YEN1"/>
    <property type="match status" value="1"/>
</dbReference>
<dbReference type="GO" id="GO:0006310">
    <property type="term" value="P:DNA recombination"/>
    <property type="evidence" value="ECO:0007669"/>
    <property type="project" value="UniProtKB-KW"/>
</dbReference>
<evidence type="ECO:0000256" key="1">
    <source>
        <dbReference type="ARBA" id="ARBA00023172"/>
    </source>
</evidence>
<dbReference type="SUPFAM" id="SSF88723">
    <property type="entry name" value="PIN domain-like"/>
    <property type="match status" value="1"/>
</dbReference>
<dbReference type="InterPro" id="IPR006086">
    <property type="entry name" value="XPG-I_dom"/>
</dbReference>
<feature type="region of interest" description="Disordered" evidence="2">
    <location>
        <begin position="623"/>
        <end position="656"/>
    </location>
</feature>
<dbReference type="PANTHER" id="PTHR11081:SF75">
    <property type="entry name" value="ENDONUCLEASE, PUTATIVE (AFU_ORTHOLOGUE AFUA_3G13260)-RELATED"/>
    <property type="match status" value="1"/>
</dbReference>
<evidence type="ECO:0000313" key="5">
    <source>
        <dbReference type="Proteomes" id="UP000559256"/>
    </source>
</evidence>
<keyword evidence="5" id="KW-1185">Reference proteome</keyword>
<feature type="compositionally biased region" description="Acidic residues" evidence="2">
    <location>
        <begin position="627"/>
        <end position="643"/>
    </location>
</feature>
<dbReference type="InterPro" id="IPR029060">
    <property type="entry name" value="PIN-like_dom_sf"/>
</dbReference>
<dbReference type="InterPro" id="IPR036279">
    <property type="entry name" value="5-3_exonuclease_C_sf"/>
</dbReference>
<dbReference type="Gene3D" id="3.40.50.1010">
    <property type="entry name" value="5'-nuclease"/>
    <property type="match status" value="2"/>
</dbReference>
<dbReference type="PANTHER" id="PTHR11081">
    <property type="entry name" value="FLAP ENDONUCLEASE FAMILY MEMBER"/>
    <property type="match status" value="1"/>
</dbReference>
<sequence>MCWSQLLSPCLLRITMGIKDLFKLVSFARQETSFFHLSWEFLMHTGRPLIIGVDSSLWFYSIQHALVVQGHHAQLGSNPELANVFYKLCFFRELPIILVLVFDGPSRPCIKRSKRVGATAHWMTQPFKDLALAFGYYVHQAPGEAEAELAYMNRAGVVDAVLTDDSDALLFGAQFRDPDTVATYHTDDIAHKPDRPIIFSGMLLIAILRGGDYSKVSGLMNCGINTAYGLTHYELGTKLMLAADEDEETLCTFLPAWHRKLKNYLANDPHQFVGRKNKKLAAAVPHDFPSMDTVRLYTNPLVSDWSHSNAAPVYNFCLPDLSQLSDLSAQFFLWASPGLLNQKFESKVFGGFGISYLIACSMQPDLIVEHEHNTFHIDDVIDIKVRRSITMLRVQFRSDVLAQLSSFSPTVYPPVIQVWISSSLAGAVSDALNDYHRRLCSLKLTPSIRQKLSLINPLLDNRADSNSVGSSAVSTITATLGLIDLTSDSDSDMSSRNEAVDNWTPNSFLSSLCLVMPKAAMKKGPPSEKRTKKDPKTTKVAQKKQAAPTTPKKSSKSLKDGRTFQEFVEEAQQQQRKHGKSGNTTTSYVSVVKQTRKWAIDFFEKKGDARALFAESMEFVDLLGDSKEDEDEKEAEEEEEEEENQHGTDETKCNDSKWKTMPADFSTCLTGPPTATTPLVISLFMYTKCFEQGKGDLTAWRIYSGWKDHYNQLSLELQLDIQQYTDNSGEGKYRGQWREDREMHEWVGNPMTSARVTDMLAACKNKDGEAEKNQSRAMTMDDMMTIFNWSWRTCPDSAPVTTMEELHTKTEHLLMRAFMSAGFTLWTRDCRNCETSTLKAKDVEWNPDSRPNAPPGDPAAINIQLRERKGWQRKQSKGQTQVNGHLFRIPDQPQTPAIDLKQRLTAWKDHLEMHLLKRPLESEDYLFPSIASNRKSQRVEFTIPVSPETTKKMVNQYAESVGLPGAGKYTTHCFRRGGAQYRFMYAPPGQRWTLAMVKWWGGWSPNERHNTLVRYLLDELHTYEQDHSDALFPIDLVRGKSYLGEAAEQAPLKTSEARTLITGVVSNVVNNLESRVKALIYPLYPYPIEHSGSFPCMPYPGILYPHSAAPSHLHYAQPCPPFHNNLLPNSTTNSQLSQLPEKQNKHAVITTNTSASFNPIRYTPYGPIPIGPSSYAAAPSKPTHPIPDAPFLLQVPKISSSLSPVEAFRQLMKDWEVGDPERNLFCPLKDWKKEWITKSVAVLHGQHRKVAEEFVNVYNRDEALFFDAFPDYKRGIKPLHDAILARQQADGRAKTRISRK</sequence>
<dbReference type="SUPFAM" id="SSF56349">
    <property type="entry name" value="DNA breaking-rejoining enzymes"/>
    <property type="match status" value="1"/>
</dbReference>
<protein>
    <recommendedName>
        <fullName evidence="3">XPG-I domain-containing protein</fullName>
    </recommendedName>
</protein>